<keyword evidence="4" id="KW-1185">Reference proteome</keyword>
<protein>
    <submittedName>
        <fullName evidence="3">Uncharacterized protein</fullName>
    </submittedName>
</protein>
<dbReference type="EMBL" id="VEPZ02000193">
    <property type="protein sequence ID" value="KAE8731583.1"/>
    <property type="molecule type" value="Genomic_DNA"/>
</dbReference>
<accession>A0A6A3CQW3</accession>
<sequence>MAQNGGNGNNGVEFEAPQPHSVKEQLPGIQYCIYSPPPWPEAIVLGFQHYLLTLGITALIPSILVPQMGGGNVGI</sequence>
<gene>
    <name evidence="3" type="ORF">F3Y22_tig00002793pilonHSYRG00044</name>
</gene>
<dbReference type="AlphaFoldDB" id="A0A6A3CQW3"/>
<reference evidence="3" key="1">
    <citation type="submission" date="2019-09" db="EMBL/GenBank/DDBJ databases">
        <title>Draft genome information of white flower Hibiscus syriacus.</title>
        <authorList>
            <person name="Kim Y.-M."/>
        </authorList>
    </citation>
    <scope>NUCLEOTIDE SEQUENCE [LARGE SCALE GENOMIC DNA]</scope>
    <source>
        <strain evidence="3">YM2019G1</strain>
    </source>
</reference>
<name>A0A6A3CQW3_HIBSY</name>
<evidence type="ECO:0000256" key="2">
    <source>
        <dbReference type="SAM" id="MobiDB-lite"/>
    </source>
</evidence>
<evidence type="ECO:0000313" key="3">
    <source>
        <dbReference type="EMBL" id="KAE8731583.1"/>
    </source>
</evidence>
<proteinExistence type="inferred from homology"/>
<evidence type="ECO:0000313" key="4">
    <source>
        <dbReference type="Proteomes" id="UP000436088"/>
    </source>
</evidence>
<dbReference type="PANTHER" id="PTHR11119">
    <property type="entry name" value="XANTHINE-URACIL / VITAMIN C PERMEASE FAMILY MEMBER"/>
    <property type="match status" value="1"/>
</dbReference>
<evidence type="ECO:0000256" key="1">
    <source>
        <dbReference type="ARBA" id="ARBA00008821"/>
    </source>
</evidence>
<dbReference type="Proteomes" id="UP000436088">
    <property type="component" value="Unassembled WGS sequence"/>
</dbReference>
<comment type="similarity">
    <text evidence="1">Belongs to the nucleobase:cation symporter-2 (NCS2) (TC 2.A.40) family.</text>
</comment>
<feature type="region of interest" description="Disordered" evidence="2">
    <location>
        <begin position="1"/>
        <end position="21"/>
    </location>
</feature>
<comment type="caution">
    <text evidence="3">The sequence shown here is derived from an EMBL/GenBank/DDBJ whole genome shotgun (WGS) entry which is preliminary data.</text>
</comment>
<organism evidence="3 4">
    <name type="scientific">Hibiscus syriacus</name>
    <name type="common">Rose of Sharon</name>
    <dbReference type="NCBI Taxonomy" id="106335"/>
    <lineage>
        <taxon>Eukaryota</taxon>
        <taxon>Viridiplantae</taxon>
        <taxon>Streptophyta</taxon>
        <taxon>Embryophyta</taxon>
        <taxon>Tracheophyta</taxon>
        <taxon>Spermatophyta</taxon>
        <taxon>Magnoliopsida</taxon>
        <taxon>eudicotyledons</taxon>
        <taxon>Gunneridae</taxon>
        <taxon>Pentapetalae</taxon>
        <taxon>rosids</taxon>
        <taxon>malvids</taxon>
        <taxon>Malvales</taxon>
        <taxon>Malvaceae</taxon>
        <taxon>Malvoideae</taxon>
        <taxon>Hibiscus</taxon>
    </lineage>
</organism>